<keyword evidence="2" id="KW-1185">Reference proteome</keyword>
<proteinExistence type="predicted"/>
<dbReference type="SUPFAM" id="SSF52047">
    <property type="entry name" value="RNI-like"/>
    <property type="match status" value="1"/>
</dbReference>
<name>A0A137NY60_CONC2</name>
<protein>
    <recommendedName>
        <fullName evidence="3">RNI-like protein</fullName>
    </recommendedName>
</protein>
<gene>
    <name evidence="1" type="ORF">CONCODRAFT_167192</name>
</gene>
<accession>A0A137NY60</accession>
<dbReference type="EMBL" id="KQ964617">
    <property type="protein sequence ID" value="KXN67716.1"/>
    <property type="molecule type" value="Genomic_DNA"/>
</dbReference>
<evidence type="ECO:0008006" key="3">
    <source>
        <dbReference type="Google" id="ProtNLM"/>
    </source>
</evidence>
<dbReference type="Proteomes" id="UP000070444">
    <property type="component" value="Unassembled WGS sequence"/>
</dbReference>
<dbReference type="AlphaFoldDB" id="A0A137NY60"/>
<organism evidence="1 2">
    <name type="scientific">Conidiobolus coronatus (strain ATCC 28846 / CBS 209.66 / NRRL 28638)</name>
    <name type="common">Delacroixia coronata</name>
    <dbReference type="NCBI Taxonomy" id="796925"/>
    <lineage>
        <taxon>Eukaryota</taxon>
        <taxon>Fungi</taxon>
        <taxon>Fungi incertae sedis</taxon>
        <taxon>Zoopagomycota</taxon>
        <taxon>Entomophthoromycotina</taxon>
        <taxon>Entomophthoromycetes</taxon>
        <taxon>Entomophthorales</taxon>
        <taxon>Ancylistaceae</taxon>
        <taxon>Conidiobolus</taxon>
    </lineage>
</organism>
<evidence type="ECO:0000313" key="1">
    <source>
        <dbReference type="EMBL" id="KXN67716.1"/>
    </source>
</evidence>
<sequence>MNIFSLGSNEAEKFNSLKLNPWINKFMKELLVNMSLVKSIELNDINKPGYYIFPVLNIFLNLRSLKLANIYIGFEDFLNFLNFTDLLEVLEATNVKLVKSSSNEELDYKPIKLPIKLKEISYSQVSVLHSNSLNNPLTFLFDDQLLDSEPYNLPIQSLPNLVKLWYLNSGIACSYINEYLCFNPQLTNLKIESIDLISENLDIISSFNTLKTLIILGAENDFEILNLKNIPELKSINKLILVNIHSKSYKQYQRLILNCTQLETLELNIISDVEGFYPELTENMCFLKELKIKLNDG</sequence>
<evidence type="ECO:0000313" key="2">
    <source>
        <dbReference type="Proteomes" id="UP000070444"/>
    </source>
</evidence>
<reference evidence="1 2" key="1">
    <citation type="journal article" date="2015" name="Genome Biol. Evol.">
        <title>Phylogenomic analyses indicate that early fungi evolved digesting cell walls of algal ancestors of land plants.</title>
        <authorList>
            <person name="Chang Y."/>
            <person name="Wang S."/>
            <person name="Sekimoto S."/>
            <person name="Aerts A.L."/>
            <person name="Choi C."/>
            <person name="Clum A."/>
            <person name="LaButti K.M."/>
            <person name="Lindquist E.A."/>
            <person name="Yee Ngan C."/>
            <person name="Ohm R.A."/>
            <person name="Salamov A.A."/>
            <person name="Grigoriev I.V."/>
            <person name="Spatafora J.W."/>
            <person name="Berbee M.L."/>
        </authorList>
    </citation>
    <scope>NUCLEOTIDE SEQUENCE [LARGE SCALE GENOMIC DNA]</scope>
    <source>
        <strain evidence="1 2">NRRL 28638</strain>
    </source>
</reference>